<evidence type="ECO:0000256" key="7">
    <source>
        <dbReference type="ARBA" id="ARBA00047899"/>
    </source>
</evidence>
<feature type="domain" description="Serine/threonine-protein kinase haspin C-terminal" evidence="10">
    <location>
        <begin position="424"/>
        <end position="538"/>
    </location>
</feature>
<evidence type="ECO:0000256" key="8">
    <source>
        <dbReference type="ARBA" id="ARBA00048679"/>
    </source>
</evidence>
<dbReference type="Gene3D" id="3.30.200.20">
    <property type="entry name" value="Phosphorylase Kinase, domain 1"/>
    <property type="match status" value="1"/>
</dbReference>
<evidence type="ECO:0000313" key="12">
    <source>
        <dbReference type="Proteomes" id="UP001583186"/>
    </source>
</evidence>
<dbReference type="Proteomes" id="UP001583186">
    <property type="component" value="Unassembled WGS sequence"/>
</dbReference>
<dbReference type="SMART" id="SM01331">
    <property type="entry name" value="DUF3635"/>
    <property type="match status" value="1"/>
</dbReference>
<dbReference type="Pfam" id="PF12330">
    <property type="entry name" value="Haspin_kinase"/>
    <property type="match status" value="1"/>
</dbReference>
<sequence length="627" mass="70447">MSRTSTTRSYGGRRTTTGTTAGGRTKPMLFQTELPVSPTDRRRRQPFTRTTIDIVDVDDLTEQLTFVSLDDALTLDNFDGFEPTKEVVIELEDAKVSRTEEIPIREKETTTKPILVEEPPEEGTKQVEDAPEEKSEGSAAPEVAPLGTPTGVLPDDSSLDESYYHEDSIDSGLRVLTWADMCPPGDRIEKIAEASYAEVYRVTNERGTSIIKAIRLASPIKAQTKAQVRSGLVDEEPHDEEDLRGELTISEWLADIPGFVVYKERYIVRGKAPKDLLETHQTFHRRAKRQDPDRLQFYPSPSRYLEDTRFLVIELGDAGKALEDMTLDSVWQLWDVFLHVAIALARAEDQINFEHRDLHEGNLCVRQVSAPKTRDNNNKDGDSPVVFGFSGLDITILDYGLSRGEDMDDDERTEPIAFDLEKDLSLFTSTHAEQCKVYRQMRSHLLKGDRVHLPPDCHCTPYDKGPDGEPISWKEYHPYTNVLWLAYLYGYLVRNFCGEKNELAAFRRATRELWMHMSPDAPPSVLSFPSATDIVHFAVEAGWLTEAQLVGGSNGTGDVSFYSRHDRTVCSTVDVSLLLSEGVAVAAAAADESACSESIIEAQIVDRDEMGPRRSPRRRRPAVRYGD</sequence>
<keyword evidence="5" id="KW-0418">Kinase</keyword>
<reference evidence="11 12" key="1">
    <citation type="journal article" date="2024" name="IMA Fungus">
        <title>IMA Genome - F19 : A genome assembly and annotation guide to empower mycologists, including annotated draft genome sequences of Ceratocystis pirilliformis, Diaporthe australafricana, Fusarium ophioides, Paecilomyces lecythidis, and Sporothrix stenoceras.</title>
        <authorList>
            <person name="Aylward J."/>
            <person name="Wilson A.M."/>
            <person name="Visagie C.M."/>
            <person name="Spraker J."/>
            <person name="Barnes I."/>
            <person name="Buitendag C."/>
            <person name="Ceriani C."/>
            <person name="Del Mar Angel L."/>
            <person name="du Plessis D."/>
            <person name="Fuchs T."/>
            <person name="Gasser K."/>
            <person name="Kramer D."/>
            <person name="Li W."/>
            <person name="Munsamy K."/>
            <person name="Piso A."/>
            <person name="Price J.L."/>
            <person name="Sonnekus B."/>
            <person name="Thomas C."/>
            <person name="van der Nest A."/>
            <person name="van Dijk A."/>
            <person name="van Heerden A."/>
            <person name="van Vuuren N."/>
            <person name="Yilmaz N."/>
            <person name="Duong T.A."/>
            <person name="van der Merwe N.A."/>
            <person name="Wingfield M.J."/>
            <person name="Wingfield B.D."/>
        </authorList>
    </citation>
    <scope>NUCLEOTIDE SEQUENCE [LARGE SCALE GENOMIC DNA]</scope>
    <source>
        <strain evidence="11 12">CMW 5346</strain>
    </source>
</reference>
<feature type="compositionally biased region" description="Basic residues" evidence="9">
    <location>
        <begin position="614"/>
        <end position="627"/>
    </location>
</feature>
<evidence type="ECO:0000256" key="2">
    <source>
        <dbReference type="ARBA" id="ARBA00022527"/>
    </source>
</evidence>
<dbReference type="PANTHER" id="PTHR24419">
    <property type="entry name" value="INTERLEUKIN-1 RECEPTOR-ASSOCIATED KINASE"/>
    <property type="match status" value="1"/>
</dbReference>
<accession>A0ABR3ZIE0</accession>
<dbReference type="EMBL" id="JAWCUI010000011">
    <property type="protein sequence ID" value="KAL1899820.1"/>
    <property type="molecule type" value="Genomic_DNA"/>
</dbReference>
<evidence type="ECO:0000256" key="1">
    <source>
        <dbReference type="ARBA" id="ARBA00012513"/>
    </source>
</evidence>
<evidence type="ECO:0000259" key="10">
    <source>
        <dbReference type="SMART" id="SM01331"/>
    </source>
</evidence>
<dbReference type="Gene3D" id="1.10.510.10">
    <property type="entry name" value="Transferase(Phosphotransferase) domain 1"/>
    <property type="match status" value="1"/>
</dbReference>
<organism evidence="11 12">
    <name type="scientific">Sporothrix stenoceras</name>
    <dbReference type="NCBI Taxonomy" id="5173"/>
    <lineage>
        <taxon>Eukaryota</taxon>
        <taxon>Fungi</taxon>
        <taxon>Dikarya</taxon>
        <taxon>Ascomycota</taxon>
        <taxon>Pezizomycotina</taxon>
        <taxon>Sordariomycetes</taxon>
        <taxon>Sordariomycetidae</taxon>
        <taxon>Ophiostomatales</taxon>
        <taxon>Ophiostomataceae</taxon>
        <taxon>Sporothrix</taxon>
    </lineage>
</organism>
<comment type="catalytic activity">
    <reaction evidence="8">
        <text>L-seryl-[protein] + ATP = O-phospho-L-seryl-[protein] + ADP + H(+)</text>
        <dbReference type="Rhea" id="RHEA:17989"/>
        <dbReference type="Rhea" id="RHEA-COMP:9863"/>
        <dbReference type="Rhea" id="RHEA-COMP:11604"/>
        <dbReference type="ChEBI" id="CHEBI:15378"/>
        <dbReference type="ChEBI" id="CHEBI:29999"/>
        <dbReference type="ChEBI" id="CHEBI:30616"/>
        <dbReference type="ChEBI" id="CHEBI:83421"/>
        <dbReference type="ChEBI" id="CHEBI:456216"/>
        <dbReference type="EC" id="2.7.11.1"/>
    </reaction>
</comment>
<name>A0ABR3ZIE0_9PEZI</name>
<evidence type="ECO:0000256" key="3">
    <source>
        <dbReference type="ARBA" id="ARBA00022679"/>
    </source>
</evidence>
<dbReference type="InterPro" id="IPR024604">
    <property type="entry name" value="GSG2_C"/>
</dbReference>
<evidence type="ECO:0000313" key="11">
    <source>
        <dbReference type="EMBL" id="KAL1899820.1"/>
    </source>
</evidence>
<evidence type="ECO:0000256" key="5">
    <source>
        <dbReference type="ARBA" id="ARBA00022777"/>
    </source>
</evidence>
<protein>
    <recommendedName>
        <fullName evidence="1">non-specific serine/threonine protein kinase</fullName>
        <ecNumber evidence="1">2.7.11.1</ecNumber>
    </recommendedName>
</protein>
<evidence type="ECO:0000256" key="9">
    <source>
        <dbReference type="SAM" id="MobiDB-lite"/>
    </source>
</evidence>
<keyword evidence="4" id="KW-0547">Nucleotide-binding</keyword>
<feature type="compositionally biased region" description="Basic and acidic residues" evidence="9">
    <location>
        <begin position="122"/>
        <end position="136"/>
    </location>
</feature>
<dbReference type="EC" id="2.7.11.1" evidence="1"/>
<feature type="region of interest" description="Disordered" evidence="9">
    <location>
        <begin position="118"/>
        <end position="164"/>
    </location>
</feature>
<dbReference type="SUPFAM" id="SSF56112">
    <property type="entry name" value="Protein kinase-like (PK-like)"/>
    <property type="match status" value="1"/>
</dbReference>
<feature type="compositionally biased region" description="Low complexity" evidence="9">
    <location>
        <begin position="1"/>
        <end position="25"/>
    </location>
</feature>
<dbReference type="InterPro" id="IPR011009">
    <property type="entry name" value="Kinase-like_dom_sf"/>
</dbReference>
<keyword evidence="6" id="KW-0067">ATP-binding</keyword>
<feature type="region of interest" description="Disordered" evidence="9">
    <location>
        <begin position="606"/>
        <end position="627"/>
    </location>
</feature>
<keyword evidence="12" id="KW-1185">Reference proteome</keyword>
<evidence type="ECO:0000256" key="6">
    <source>
        <dbReference type="ARBA" id="ARBA00022840"/>
    </source>
</evidence>
<keyword evidence="2" id="KW-0723">Serine/threonine-protein kinase</keyword>
<gene>
    <name evidence="11" type="ORF">Sste5346_002686</name>
</gene>
<evidence type="ECO:0000256" key="4">
    <source>
        <dbReference type="ARBA" id="ARBA00022741"/>
    </source>
</evidence>
<keyword evidence="3" id="KW-0808">Transferase</keyword>
<feature type="region of interest" description="Disordered" evidence="9">
    <location>
        <begin position="1"/>
        <end position="44"/>
    </location>
</feature>
<comment type="catalytic activity">
    <reaction evidence="7">
        <text>L-threonyl-[protein] + ATP = O-phospho-L-threonyl-[protein] + ADP + H(+)</text>
        <dbReference type="Rhea" id="RHEA:46608"/>
        <dbReference type="Rhea" id="RHEA-COMP:11060"/>
        <dbReference type="Rhea" id="RHEA-COMP:11605"/>
        <dbReference type="ChEBI" id="CHEBI:15378"/>
        <dbReference type="ChEBI" id="CHEBI:30013"/>
        <dbReference type="ChEBI" id="CHEBI:30616"/>
        <dbReference type="ChEBI" id="CHEBI:61977"/>
        <dbReference type="ChEBI" id="CHEBI:456216"/>
        <dbReference type="EC" id="2.7.11.1"/>
    </reaction>
</comment>
<dbReference type="PANTHER" id="PTHR24419:SF18">
    <property type="entry name" value="SERINE_THREONINE-PROTEIN KINASE HASPIN"/>
    <property type="match status" value="1"/>
</dbReference>
<comment type="caution">
    <text evidence="11">The sequence shown here is derived from an EMBL/GenBank/DDBJ whole genome shotgun (WGS) entry which is preliminary data.</text>
</comment>
<proteinExistence type="predicted"/>